<protein>
    <submittedName>
        <fullName evidence="3">SpoIIE family protein phosphatase</fullName>
    </submittedName>
</protein>
<dbReference type="RefSeq" id="WP_168543331.1">
    <property type="nucleotide sequence ID" value="NZ_JAAWWP010000027.1"/>
</dbReference>
<dbReference type="SMART" id="SM00091">
    <property type="entry name" value="PAS"/>
    <property type="match status" value="2"/>
</dbReference>
<keyword evidence="1" id="KW-0378">Hydrolase</keyword>
<dbReference type="Pfam" id="PF01590">
    <property type="entry name" value="GAF"/>
    <property type="match status" value="1"/>
</dbReference>
<dbReference type="InterPro" id="IPR036890">
    <property type="entry name" value="HATPase_C_sf"/>
</dbReference>
<dbReference type="InterPro" id="IPR001932">
    <property type="entry name" value="PPM-type_phosphatase-like_dom"/>
</dbReference>
<proteinExistence type="predicted"/>
<dbReference type="InterPro" id="IPR003018">
    <property type="entry name" value="GAF"/>
</dbReference>
<dbReference type="Pfam" id="PF00989">
    <property type="entry name" value="PAS"/>
    <property type="match status" value="1"/>
</dbReference>
<evidence type="ECO:0000259" key="2">
    <source>
        <dbReference type="PROSITE" id="PS50112"/>
    </source>
</evidence>
<dbReference type="Gene3D" id="3.60.40.10">
    <property type="entry name" value="PPM-type phosphatase domain"/>
    <property type="match status" value="1"/>
</dbReference>
<dbReference type="Gene3D" id="3.30.450.40">
    <property type="match status" value="1"/>
</dbReference>
<dbReference type="InterPro" id="IPR003594">
    <property type="entry name" value="HATPase_dom"/>
</dbReference>
<dbReference type="InterPro" id="IPR035965">
    <property type="entry name" value="PAS-like_dom_sf"/>
</dbReference>
<keyword evidence="4" id="KW-1185">Reference proteome</keyword>
<reference evidence="3 4" key="1">
    <citation type="submission" date="2020-04" db="EMBL/GenBank/DDBJ databases">
        <title>Phylogenetic Diversity and Antibacterial Activity against Ralstonia solanacearum of Endophytic Actinomycete Isolated from Moss.</title>
        <authorList>
            <person name="Zhuang X."/>
        </authorList>
    </citation>
    <scope>NUCLEOTIDE SEQUENCE [LARGE SCALE GENOMIC DNA]</scope>
    <source>
        <strain evidence="3 4">LD120</strain>
    </source>
</reference>
<dbReference type="Pfam" id="PF07228">
    <property type="entry name" value="SpoIIE"/>
    <property type="match status" value="1"/>
</dbReference>
<sequence length="816" mass="87949">MPGLKGGGEPAAPFDLPRTATAVCDDSGVLTGWSEAAARLLGLRARDVLGRPVAELLAEGENGGALRTALNARHPVPEPTGVLRARHRDGRTLVLGVQATALTADGGRHWHLSAVDMARNPWWSTSHSVVERFLRNAPFGIGVLDPGLRYVWTNAALDAMSGADCARRLGRTMAEVLPDLDPGVLQGRLREVLRTGEPVGEFEYRGYVPADPHREHAFSTSCLRLDDTEGRVLGVCYTAVDITERWRTRQRVDLLMESGSRIGTTLDLQRTAEELTEVAVPRMADFAVVDLLEPVLRSEEPAGTPGPDSGGKLRRIAHLSVRPGNADIVTELGTAPYYPVDSPMSRAMHEGRTLRVPGPDSDFSWLGHDPQRSAVQLTYPVRSLLAVPLRARGKVLGLATFCRSDRRDPFEPDDLSMAEDFVSRAAVCLDNARRYTREHRTALALQRSLLPQILSVPPSVEIAHRYVPATAHEGVGGDWFDVIRLSGARVALVVGDVVGHGIHAVAAMGRLRTAVHSLADMDLPPDELLAHLDDLVLRVADEQSGEPEVEGAATAAVGARCLYVVHDPATRLCTVARAGHVPPALLSPEGTVTFPELPAGPPLGVGALPFEAVEFALPEGATLVLYTDGLLRAADTDLDEATARLRTALAGARTDLQDAADDVLAGMGIQARTDDVALLLARPHGLSEEQMATWELRADPAEVARARALAAEVLEQWGLQEMAFTTELIVSELVTNAIRYAGEPIRLRLIRQSVLTCEVTDGTSTSPRLRHARTTDEGGRGLFMIAQLARRWGTRYSAGGKIIWAEQVLPDSGPGL</sequence>
<dbReference type="NCBIfam" id="TIGR00229">
    <property type="entry name" value="sensory_box"/>
    <property type="match status" value="2"/>
</dbReference>
<dbReference type="Pfam" id="PF13581">
    <property type="entry name" value="HATPase_c_2"/>
    <property type="match status" value="1"/>
</dbReference>
<organism evidence="3 4">
    <name type="scientific">Streptomyces physcomitrii</name>
    <dbReference type="NCBI Taxonomy" id="2724184"/>
    <lineage>
        <taxon>Bacteria</taxon>
        <taxon>Bacillati</taxon>
        <taxon>Actinomycetota</taxon>
        <taxon>Actinomycetes</taxon>
        <taxon>Kitasatosporales</taxon>
        <taxon>Streptomycetaceae</taxon>
        <taxon>Streptomyces</taxon>
    </lineage>
</organism>
<accession>A0ABX1HCY4</accession>
<name>A0ABX1HCY4_9ACTN</name>
<gene>
    <name evidence="3" type="ORF">HFV08_28470</name>
</gene>
<dbReference type="Proteomes" id="UP000772196">
    <property type="component" value="Unassembled WGS sequence"/>
</dbReference>
<dbReference type="SUPFAM" id="SSF55781">
    <property type="entry name" value="GAF domain-like"/>
    <property type="match status" value="1"/>
</dbReference>
<dbReference type="Pfam" id="PF08448">
    <property type="entry name" value="PAS_4"/>
    <property type="match status" value="1"/>
</dbReference>
<dbReference type="InterPro" id="IPR029016">
    <property type="entry name" value="GAF-like_dom_sf"/>
</dbReference>
<feature type="domain" description="PAS" evidence="2">
    <location>
        <begin position="25"/>
        <end position="57"/>
    </location>
</feature>
<dbReference type="SUPFAM" id="SSF55785">
    <property type="entry name" value="PYP-like sensor domain (PAS domain)"/>
    <property type="match status" value="2"/>
</dbReference>
<evidence type="ECO:0000313" key="3">
    <source>
        <dbReference type="EMBL" id="NKI45105.1"/>
    </source>
</evidence>
<dbReference type="SUPFAM" id="SSF55874">
    <property type="entry name" value="ATPase domain of HSP90 chaperone/DNA topoisomerase II/histidine kinase"/>
    <property type="match status" value="1"/>
</dbReference>
<evidence type="ECO:0000256" key="1">
    <source>
        <dbReference type="ARBA" id="ARBA00022801"/>
    </source>
</evidence>
<evidence type="ECO:0000313" key="4">
    <source>
        <dbReference type="Proteomes" id="UP000772196"/>
    </source>
</evidence>
<dbReference type="InterPro" id="IPR036457">
    <property type="entry name" value="PPM-type-like_dom_sf"/>
</dbReference>
<dbReference type="InterPro" id="IPR000014">
    <property type="entry name" value="PAS"/>
</dbReference>
<comment type="caution">
    <text evidence="3">The sequence shown here is derived from an EMBL/GenBank/DDBJ whole genome shotgun (WGS) entry which is preliminary data.</text>
</comment>
<dbReference type="PANTHER" id="PTHR43156:SF2">
    <property type="entry name" value="STAGE II SPORULATION PROTEIN E"/>
    <property type="match status" value="1"/>
</dbReference>
<dbReference type="EMBL" id="JAAWWP010000027">
    <property type="protein sequence ID" value="NKI45105.1"/>
    <property type="molecule type" value="Genomic_DNA"/>
</dbReference>
<dbReference type="CDD" id="cd00130">
    <property type="entry name" value="PAS"/>
    <property type="match status" value="2"/>
</dbReference>
<dbReference type="Gene3D" id="3.30.565.10">
    <property type="entry name" value="Histidine kinase-like ATPase, C-terminal domain"/>
    <property type="match status" value="1"/>
</dbReference>
<dbReference type="CDD" id="cd16936">
    <property type="entry name" value="HATPase_RsbW-like"/>
    <property type="match status" value="1"/>
</dbReference>
<dbReference type="SMART" id="SM00331">
    <property type="entry name" value="PP2C_SIG"/>
    <property type="match status" value="1"/>
</dbReference>
<dbReference type="InterPro" id="IPR013767">
    <property type="entry name" value="PAS_fold"/>
</dbReference>
<dbReference type="PANTHER" id="PTHR43156">
    <property type="entry name" value="STAGE II SPORULATION PROTEIN E-RELATED"/>
    <property type="match status" value="1"/>
</dbReference>
<dbReference type="InterPro" id="IPR013656">
    <property type="entry name" value="PAS_4"/>
</dbReference>
<dbReference type="Gene3D" id="3.30.450.20">
    <property type="entry name" value="PAS domain"/>
    <property type="match status" value="2"/>
</dbReference>
<dbReference type="SUPFAM" id="SSF81606">
    <property type="entry name" value="PP2C-like"/>
    <property type="match status" value="1"/>
</dbReference>
<dbReference type="PROSITE" id="PS50112">
    <property type="entry name" value="PAS"/>
    <property type="match status" value="1"/>
</dbReference>
<dbReference type="InterPro" id="IPR052016">
    <property type="entry name" value="Bact_Sigma-Reg"/>
</dbReference>
<dbReference type="SMART" id="SM00065">
    <property type="entry name" value="GAF"/>
    <property type="match status" value="1"/>
</dbReference>